<dbReference type="EMBL" id="DSWI01000008">
    <property type="protein sequence ID" value="HFG19420.1"/>
    <property type="molecule type" value="Genomic_DNA"/>
</dbReference>
<evidence type="ECO:0000313" key="1">
    <source>
        <dbReference type="EMBL" id="HFG19420.1"/>
    </source>
</evidence>
<name>A0A7C3HGY9_MEIRU</name>
<sequence length="79" mass="8730">MTEEALQALIERHTPSLMSLPNVIGVGWGEEQGRRVVVVLVSRKLPLEALQPHERVPKNLEGVPVRVREAGALEAQSKE</sequence>
<accession>A0A7C3HGY9</accession>
<proteinExistence type="predicted"/>
<comment type="caution">
    <text evidence="1">The sequence shown here is derived from an EMBL/GenBank/DDBJ whole genome shotgun (WGS) entry which is preliminary data.</text>
</comment>
<reference evidence="1" key="1">
    <citation type="journal article" date="2020" name="mSystems">
        <title>Genome- and Community-Level Interaction Insights into Carbon Utilization and Element Cycling Functions of Hydrothermarchaeota in Hydrothermal Sediment.</title>
        <authorList>
            <person name="Zhou Z."/>
            <person name="Liu Y."/>
            <person name="Xu W."/>
            <person name="Pan J."/>
            <person name="Luo Z.H."/>
            <person name="Li M."/>
        </authorList>
    </citation>
    <scope>NUCLEOTIDE SEQUENCE [LARGE SCALE GENOMIC DNA]</scope>
    <source>
        <strain evidence="1">SpSt-524</strain>
    </source>
</reference>
<gene>
    <name evidence="1" type="ORF">ENS82_01700</name>
</gene>
<dbReference type="RefSeq" id="WP_409658167.1">
    <property type="nucleotide sequence ID" value="NZ_JBKBUW010000057.1"/>
</dbReference>
<dbReference type="AlphaFoldDB" id="A0A7C3HGY9"/>
<protein>
    <submittedName>
        <fullName evidence="1">Uncharacterized protein</fullName>
    </submittedName>
</protein>
<organism evidence="1">
    <name type="scientific">Meiothermus ruber</name>
    <dbReference type="NCBI Taxonomy" id="277"/>
    <lineage>
        <taxon>Bacteria</taxon>
        <taxon>Thermotogati</taxon>
        <taxon>Deinococcota</taxon>
        <taxon>Deinococci</taxon>
        <taxon>Thermales</taxon>
        <taxon>Thermaceae</taxon>
        <taxon>Meiothermus</taxon>
    </lineage>
</organism>